<reference evidence="1 2" key="1">
    <citation type="submission" date="2023-01" db="EMBL/GenBank/DDBJ databases">
        <title>Description of Helicobacter ibis sp. nov. isolated from faecal droppings of black-faced ibis (Theristicus melanopis).</title>
        <authorList>
            <person name="Lopez-Cantillo M."/>
            <person name="Vidal-Veuthey B."/>
            <person name="Mella A."/>
            <person name="De La Haba R."/>
            <person name="Collado L."/>
        </authorList>
    </citation>
    <scope>NUCLEOTIDE SEQUENCE [LARGE SCALE GENOMIC DNA]</scope>
    <source>
        <strain evidence="1 2">A82</strain>
    </source>
</reference>
<comment type="caution">
    <text evidence="1">The sequence shown here is derived from an EMBL/GenBank/DDBJ whole genome shotgun (WGS) entry which is preliminary data.</text>
</comment>
<accession>A0ABT4VFX6</accession>
<dbReference type="EMBL" id="JAQHXR010000007">
    <property type="protein sequence ID" value="MDA3969604.1"/>
    <property type="molecule type" value="Genomic_DNA"/>
</dbReference>
<evidence type="ECO:0000313" key="2">
    <source>
        <dbReference type="Proteomes" id="UP001210261"/>
    </source>
</evidence>
<sequence length="40" mass="4284">MPLPLIPVLLGGAALASAAFGLKKGYDAYCQWLDCWGLFL</sequence>
<keyword evidence="2" id="KW-1185">Reference proteome</keyword>
<name>A0ABT4VFX6_9HELI</name>
<dbReference type="Proteomes" id="UP001210261">
    <property type="component" value="Unassembled WGS sequence"/>
</dbReference>
<evidence type="ECO:0000313" key="1">
    <source>
        <dbReference type="EMBL" id="MDA3969604.1"/>
    </source>
</evidence>
<dbReference type="RefSeq" id="WP_271021965.1">
    <property type="nucleotide sequence ID" value="NZ_JAQHXR010000007.1"/>
</dbReference>
<proteinExistence type="predicted"/>
<protein>
    <submittedName>
        <fullName evidence="1">Uncharacterized protein</fullName>
    </submittedName>
</protein>
<gene>
    <name evidence="1" type="ORF">PF021_07995</name>
</gene>
<organism evidence="1 2">
    <name type="scientific">Helicobacter ibis</name>
    <dbReference type="NCBI Taxonomy" id="2962633"/>
    <lineage>
        <taxon>Bacteria</taxon>
        <taxon>Pseudomonadati</taxon>
        <taxon>Campylobacterota</taxon>
        <taxon>Epsilonproteobacteria</taxon>
        <taxon>Campylobacterales</taxon>
        <taxon>Helicobacteraceae</taxon>
        <taxon>Helicobacter</taxon>
    </lineage>
</organism>